<organism evidence="1">
    <name type="scientific">Arundo donax</name>
    <name type="common">Giant reed</name>
    <name type="synonym">Donax arundinaceus</name>
    <dbReference type="NCBI Taxonomy" id="35708"/>
    <lineage>
        <taxon>Eukaryota</taxon>
        <taxon>Viridiplantae</taxon>
        <taxon>Streptophyta</taxon>
        <taxon>Embryophyta</taxon>
        <taxon>Tracheophyta</taxon>
        <taxon>Spermatophyta</taxon>
        <taxon>Magnoliopsida</taxon>
        <taxon>Liliopsida</taxon>
        <taxon>Poales</taxon>
        <taxon>Poaceae</taxon>
        <taxon>PACMAD clade</taxon>
        <taxon>Arundinoideae</taxon>
        <taxon>Arundineae</taxon>
        <taxon>Arundo</taxon>
    </lineage>
</organism>
<dbReference type="EMBL" id="GBRH01221710">
    <property type="protein sequence ID" value="JAD76185.1"/>
    <property type="molecule type" value="Transcribed_RNA"/>
</dbReference>
<evidence type="ECO:0000313" key="1">
    <source>
        <dbReference type="EMBL" id="JAD76185.1"/>
    </source>
</evidence>
<dbReference type="AlphaFoldDB" id="A0A0A9CS33"/>
<accession>A0A0A9CS33</accession>
<protein>
    <submittedName>
        <fullName evidence="1">Uncharacterized protein</fullName>
    </submittedName>
</protein>
<name>A0A0A9CS33_ARUDO</name>
<reference evidence="1" key="2">
    <citation type="journal article" date="2015" name="Data Brief">
        <title>Shoot transcriptome of the giant reed, Arundo donax.</title>
        <authorList>
            <person name="Barrero R.A."/>
            <person name="Guerrero F.D."/>
            <person name="Moolhuijzen P."/>
            <person name="Goolsby J.A."/>
            <person name="Tidwell J."/>
            <person name="Bellgard S.E."/>
            <person name="Bellgard M.I."/>
        </authorList>
    </citation>
    <scope>NUCLEOTIDE SEQUENCE</scope>
    <source>
        <tissue evidence="1">Shoot tissue taken approximately 20 cm above the soil surface</tissue>
    </source>
</reference>
<proteinExistence type="predicted"/>
<sequence>MHLILYSLEHVIKASSNICLKKVVKSCCVSIQHKIYELLAYMCWGSPI</sequence>
<reference evidence="1" key="1">
    <citation type="submission" date="2014-09" db="EMBL/GenBank/DDBJ databases">
        <authorList>
            <person name="Magalhaes I.L.F."/>
            <person name="Oliveira U."/>
            <person name="Santos F.R."/>
            <person name="Vidigal T.H.D.A."/>
            <person name="Brescovit A.D."/>
            <person name="Santos A.J."/>
        </authorList>
    </citation>
    <scope>NUCLEOTIDE SEQUENCE</scope>
    <source>
        <tissue evidence="1">Shoot tissue taken approximately 20 cm above the soil surface</tissue>
    </source>
</reference>